<dbReference type="STRING" id="927083.DB32_008175"/>
<feature type="transmembrane region" description="Helical" evidence="1">
    <location>
        <begin position="27"/>
        <end position="48"/>
    </location>
</feature>
<proteinExistence type="predicted"/>
<name>A0A0F6YN79_9BACT</name>
<dbReference type="EMBL" id="CP011125">
    <property type="protein sequence ID" value="AKF11026.1"/>
    <property type="molecule type" value="Genomic_DNA"/>
</dbReference>
<sequence length="402" mass="42126">MEPVDVGGVEIERECHGESSAAYRRSLVGGAITLASTLVAIGGAMAGVIGVTGIAGLVTALAGFVTASLAAGSVTVRRPRARGRVTVERSGVLLDGRRWIAGRDIEGGVASRGELVLALRDGDIVVMRATGGRPFDEALDVLGLGPDARRATVRWNVGLVRPAAYSLAVATMFAILQVLARIAPDGVDALLGVASFLVPFVLAMPLTANVGAREAIVGSDEVRIRRGRTWTSIALADLVSVRIEGRAIVLERSSGPALRVRVARDETRRALLGRIEGALERARAGASRRALERVLARNGRDVATWKAALARALDGGTTHREAALTRDALEAAIDDPALDTEQRVGAILALSAVDAARATERAKRASETSASPQVRVVLEHAATGELDEHELEAAAASQRARR</sequence>
<dbReference type="AlphaFoldDB" id="A0A0F6YN79"/>
<dbReference type="KEGG" id="samy:DB32_008175"/>
<feature type="transmembrane region" description="Helical" evidence="1">
    <location>
        <begin position="54"/>
        <end position="76"/>
    </location>
</feature>
<evidence type="ECO:0000313" key="2">
    <source>
        <dbReference type="EMBL" id="AKF11026.1"/>
    </source>
</evidence>
<gene>
    <name evidence="2" type="ORF">DB32_008175</name>
</gene>
<feature type="transmembrane region" description="Helical" evidence="1">
    <location>
        <begin position="163"/>
        <end position="183"/>
    </location>
</feature>
<keyword evidence="1" id="KW-0812">Transmembrane</keyword>
<organism evidence="2 3">
    <name type="scientific">Sandaracinus amylolyticus</name>
    <dbReference type="NCBI Taxonomy" id="927083"/>
    <lineage>
        <taxon>Bacteria</taxon>
        <taxon>Pseudomonadati</taxon>
        <taxon>Myxococcota</taxon>
        <taxon>Polyangia</taxon>
        <taxon>Polyangiales</taxon>
        <taxon>Sandaracinaceae</taxon>
        <taxon>Sandaracinus</taxon>
    </lineage>
</organism>
<keyword evidence="1" id="KW-0472">Membrane</keyword>
<feature type="transmembrane region" description="Helical" evidence="1">
    <location>
        <begin position="189"/>
        <end position="208"/>
    </location>
</feature>
<evidence type="ECO:0000313" key="3">
    <source>
        <dbReference type="Proteomes" id="UP000034883"/>
    </source>
</evidence>
<protein>
    <submittedName>
        <fullName evidence="2">Uncharacterized protein</fullName>
    </submittedName>
</protein>
<keyword evidence="3" id="KW-1185">Reference proteome</keyword>
<keyword evidence="1" id="KW-1133">Transmembrane helix</keyword>
<reference evidence="2 3" key="1">
    <citation type="submission" date="2015-03" db="EMBL/GenBank/DDBJ databases">
        <title>Genome assembly of Sandaracinus amylolyticus DSM 53668.</title>
        <authorList>
            <person name="Sharma G."/>
            <person name="Subramanian S."/>
        </authorList>
    </citation>
    <scope>NUCLEOTIDE SEQUENCE [LARGE SCALE GENOMIC DNA]</scope>
    <source>
        <strain evidence="2 3">DSM 53668</strain>
    </source>
</reference>
<dbReference type="Proteomes" id="UP000034883">
    <property type="component" value="Chromosome"/>
</dbReference>
<evidence type="ECO:0000256" key="1">
    <source>
        <dbReference type="SAM" id="Phobius"/>
    </source>
</evidence>
<accession>A0A0F6YN79</accession>